<evidence type="ECO:0000256" key="1">
    <source>
        <dbReference type="SAM" id="MobiDB-lite"/>
    </source>
</evidence>
<feature type="region of interest" description="Disordered" evidence="1">
    <location>
        <begin position="38"/>
        <end position="80"/>
    </location>
</feature>
<sequence>MAPLPWHFRGTGSLPITSGYHWGGMPRKFRRVLENAQGRLSSAADAESTDDIEGDAEVDGNVEEPSEEAETSGRSKQIRKPNALYAGWRRHFDEDSSEDEGDV</sequence>
<protein>
    <submittedName>
        <fullName evidence="2">Uncharacterized protein</fullName>
    </submittedName>
</protein>
<evidence type="ECO:0000313" key="2">
    <source>
        <dbReference type="EMBL" id="KAJ7301091.1"/>
    </source>
</evidence>
<proteinExistence type="predicted"/>
<organism evidence="2 3">
    <name type="scientific">Mycena albidolilacea</name>
    <dbReference type="NCBI Taxonomy" id="1033008"/>
    <lineage>
        <taxon>Eukaryota</taxon>
        <taxon>Fungi</taxon>
        <taxon>Dikarya</taxon>
        <taxon>Basidiomycota</taxon>
        <taxon>Agaricomycotina</taxon>
        <taxon>Agaricomycetes</taxon>
        <taxon>Agaricomycetidae</taxon>
        <taxon>Agaricales</taxon>
        <taxon>Marasmiineae</taxon>
        <taxon>Mycenaceae</taxon>
        <taxon>Mycena</taxon>
    </lineage>
</organism>
<feature type="compositionally biased region" description="Acidic residues" evidence="1">
    <location>
        <begin position="47"/>
        <end position="70"/>
    </location>
</feature>
<dbReference type="Proteomes" id="UP001218218">
    <property type="component" value="Unassembled WGS sequence"/>
</dbReference>
<gene>
    <name evidence="2" type="ORF">DFH08DRAFT_827870</name>
</gene>
<evidence type="ECO:0000313" key="3">
    <source>
        <dbReference type="Proteomes" id="UP001218218"/>
    </source>
</evidence>
<dbReference type="AlphaFoldDB" id="A0AAD6YXE2"/>
<reference evidence="2" key="1">
    <citation type="submission" date="2023-03" db="EMBL/GenBank/DDBJ databases">
        <title>Massive genome expansion in bonnet fungi (Mycena s.s.) driven by repeated elements and novel gene families across ecological guilds.</title>
        <authorList>
            <consortium name="Lawrence Berkeley National Laboratory"/>
            <person name="Harder C.B."/>
            <person name="Miyauchi S."/>
            <person name="Viragh M."/>
            <person name="Kuo A."/>
            <person name="Thoen E."/>
            <person name="Andreopoulos B."/>
            <person name="Lu D."/>
            <person name="Skrede I."/>
            <person name="Drula E."/>
            <person name="Henrissat B."/>
            <person name="Morin E."/>
            <person name="Kohler A."/>
            <person name="Barry K."/>
            <person name="LaButti K."/>
            <person name="Morin E."/>
            <person name="Salamov A."/>
            <person name="Lipzen A."/>
            <person name="Mereny Z."/>
            <person name="Hegedus B."/>
            <person name="Baldrian P."/>
            <person name="Stursova M."/>
            <person name="Weitz H."/>
            <person name="Taylor A."/>
            <person name="Grigoriev I.V."/>
            <person name="Nagy L.G."/>
            <person name="Martin F."/>
            <person name="Kauserud H."/>
        </authorList>
    </citation>
    <scope>NUCLEOTIDE SEQUENCE</scope>
    <source>
        <strain evidence="2">CBHHK002</strain>
    </source>
</reference>
<keyword evidence="3" id="KW-1185">Reference proteome</keyword>
<accession>A0AAD6YXE2</accession>
<dbReference type="EMBL" id="JARIHO010000144">
    <property type="protein sequence ID" value="KAJ7301091.1"/>
    <property type="molecule type" value="Genomic_DNA"/>
</dbReference>
<name>A0AAD6YXE2_9AGAR</name>
<feature type="region of interest" description="Disordered" evidence="1">
    <location>
        <begin position="1"/>
        <end position="20"/>
    </location>
</feature>
<comment type="caution">
    <text evidence="2">The sequence shown here is derived from an EMBL/GenBank/DDBJ whole genome shotgun (WGS) entry which is preliminary data.</text>
</comment>